<dbReference type="Gene3D" id="2.60.40.10">
    <property type="entry name" value="Immunoglobulins"/>
    <property type="match status" value="2"/>
</dbReference>
<dbReference type="Pfam" id="PF12951">
    <property type="entry name" value="PATR"/>
    <property type="match status" value="3"/>
</dbReference>
<evidence type="ECO:0000259" key="2">
    <source>
        <dbReference type="Pfam" id="PF18657"/>
    </source>
</evidence>
<sequence>MKKMLLNNPAAKVKCVVSLKHSFILLAFLLFGLHQASAQLWTSTGGSAWLTGSNWTGGSVPTSTGITQFGANPTSTSVGVGINSNTNSNVQVGAIELTSAKTTNMPLVGNSSGGASGTLTLNGATVNGVSNTIIRNAGGNFTFQNNQGGASGTTLGIVLGNATANVVNIDGTGNIVISSNISGTGRLLSFNATNTGNFNLSGTNTYTGGTTIGATGGGTGRMRIDAVNSLPTTGTVTINTAGSLRFNAAGTYGGASQALVFNPNQTTTPSLDINTGAVIWQGTVSLSADTRIEPSGAANSITFSGNATGSGTLFKQAAGTLVLSGTGNNLTGGTSIGNGTLTVSSGSSMGTGALTLAQTSTNTTTINLNNSAQTISGLSSSWTAVTGTIAQTINLASGHTLTINQSGNTTFGAGAVNTLTTRLAGSGNIIKNGAGTLTLTSANTYTGTTTIAGGKLDLGVANALASSTNVTLNGGTLGTATGFTQTVGTLNLNNNATIALGAGSHTLTFADSHLITWNGTTLTITGWTGTAGASGTAGKIFVGSNASGLDNTQLAKISFTGYSGHAAILSTGEIVPEALTPTINVSGTLSALTTTYRTASATTSYTVSGTNMAAGITVTPPVGFEVSTTSDFSANVGSSTSPITVGAAGTIASTTIYVRLASTATPGSYSGNISNASAGAVTSDIATALSMVNPKALTITGAAALDKIYDGNTNAIITGTLSGIIAPDVVTLNGTGTFASAAVANNIPVTSTSTLSGAQSAYYTLTQPTGLTANITAAHTAQTITFNALSQVAYGDGSFSLNATASSGLTVSYVSSNTSVAAVSGNTVTILSAGSTTITASQAGDSTYDSAATVDQVLTVNPKSLTIAGAVASDKIYDNNTDAVITGTLSGIVSFDSVSFTGTGTFAAETVGNDISVTPTAALIGSAASNYTLTQPTGLTADITPKTLILNAAIASNKAYDGNNTAAITGTLQGIISGDAVSYVGTGNFATAAIGTGINVTPAITLTGTDAPNYSITQPTGLTADITPAILTITGITANNKTYDGTISATLSGTPALTGIVGSEDVTIAGTPSVTFATADAGTAKTVTVTGYSLTGNDAGNYNLAPLALTADIARANQTITFGTIPSKTTADAPFVLTATSDSGLAVTLVSTNPAIASLSANTVTILNSGTVNITASQAGDTNYNPALSVVQPLVIAAPLLIQTGFTGVIVPQYMGSGTSTRLPVMFRATVSGLAPNTSYRYYINGATNATTGGGTIDFGTTNSGAGNPLLLNNTGTTYIYSSSASLSTAGNYETFTTDASGNYTGWFGFVNTGNARFTAGNIIYPTITIGNANGLAFYKWAMDQSIKVLAFNAAANANNGTFIKSSSSATVKNFVQLYDNTTGTGRPLASTVVENIGLTIGSVVTGYATTAGSWNAIIPNVNANGVKRIEQRNLANNIVGCASDNDGSWSAVNTVNPAGGTTALVIGNSDAPLNVCPAAPVISSPLTATAAVGTAFTYNITASDSPTSYNAVVLPGGLALNTTTGEISGTPTTAGIFSVSISATNGLGTDTKTLEITISKGSQTITFGALPSKETTDPAFNLTATSPTSGINPITYSSSNPAVATVSGSTVTLVGAGTTVITASQAGNADYDAAADVDQNLNVTTPALTNQTITFNPLANKVYGDASFNLTATASSGLTVTYISSDTNVATVSGNVVTITGVGTTNITASQAGGSGYNPAPDVVQPLTITTKELTVSGASVATKTYDGTTAATITGATLVGIVGSDNVTISGNGNFVTANAGNGISVNTNFILGGTDAAKYFLTQPATLTGNILKADQTITFGALPTKTTGDVPFNLTASASSGLAIAYISSNPAVATVAGNTVTITGIGTSTITATQAGDSNYNTATDVAQLLTVTSSSFTNGNIAVLVTNPSGVTANTTASIIELNPSTAGTVTTTNISGTGASALRFSGSATSTGYLANSNDGTQLYFNGANSTNTSANANTLTTRGVGSLNNAGTFNLVTYTGTSGQQARSATSLDNAVLFIGDQGGFYTNNATTPSPSGNFRGVKAYGGAVYAQSSTIAVGTIATPTGGTLTLLPGLTASVTNLQDFCLMSSGTNGAAYDILYTMYATSNTAGTVAKYSLVSGSWTANGTYTTTFGGFSIAAKAQGGGAYLFVSTGQGALTANSVLRLTDTAGFNSTINISTSSNLTLYTAGAGAIAKGVAFAPALIAPSITNAVLTDNGTVGTALTGYTITAVNAPASYHATGLPSGLTVNTNTGVISGTPTQAGSFNVTLSATNAAGTGTATLSLTVAKGTQTIVFNTLPTKEFSDPDFTLTAISATEVIIPITYTSSNPAVATVVDNIVHIVGAGVTNIIASQAGNNDYFAAADVVQPLNVINSTLADQTITFNALANKTYGDAPFQLNASASSGLMVTYLSSNPAVATVSGDIVTITGIGTTTITASQNGNSSYNPAPNVNQSLTVDTKQLTVANAVVPTKTYDGTNTATITGATLVGVVGSDVVTISGNGTFDDANAGIGKPVTTTFTLVGADAAKYTLLQPSLTGTINKANQAITFNALPQKSTLEPDYAPGATSATSAINPIIYSSSNPAVATIISGTTIHITGEGTTTITATQAASTNYNLATATQNLTIKEGLYLNQFTGVSACPTNGNIALVQVNTTGTPLTRNTITCNSTGNVFNSTTLNATAIVVNTSYIEFSVSVASGYKVRLNSLEFFRQASNSAPNKLEVRYSTDGFATSTSWGAAPLSAPVGTVATWDFADFASANGGTVTFRLYPYGTQRADLTAPAAAASGTFRLDDVTLYGSVVPASITWDGTQWSNASGPTLFTEAIINGNYDTAIQGGFEADILTVNAPAVLNVASGTTLTVQNAVSTVNNGIVLANNANLIQVNNAVNTGIVKVSRTASMRRQDYVYWSSPVTGTQSLLNFSPETLTNRFYVMDEASNNFTSVNPANTTFVPAKGYMVRAPNTFPATPQAFTGLFAGTPNNGNITIQATHAGQGYNMIGNPYPSPMSATAFLTANPALGTLYFWTHFNQAAASGENYATFNSTGAASASGSAAPNGFIQTGQGFVVNVASGTTVSFTNAMRADNHGNQFFRNGNVADTEDGRIWLNLNVNGSKISQMLVGYIEGATNALDLAFDGKSIEGQSSAIYNLIDNTPYTIQGKALPFADTDVVAMGFRAMTDGNFTISLDHVDGLFSQGQDIFIKDNFTGIYHNIKDGGYTFATTAGNFANRFEIVYQNAPLNVTPILDANSIVIYKQNGQLVINAGSILMDDIKIFDIRGRLLFNRNGINAANYMVSQFTAEQQLLIVQITSVDGKTVNKKTAY</sequence>
<evidence type="ECO:0000313" key="4">
    <source>
        <dbReference type="Proteomes" id="UP000244937"/>
    </source>
</evidence>
<dbReference type="InterPro" id="IPR013783">
    <property type="entry name" value="Ig-like_fold"/>
</dbReference>
<dbReference type="SUPFAM" id="SSF51126">
    <property type="entry name" value="Pectin lyase-like"/>
    <property type="match status" value="1"/>
</dbReference>
<dbReference type="Gene3D" id="2.60.40.1080">
    <property type="match status" value="5"/>
</dbReference>
<dbReference type="GO" id="GO:0016020">
    <property type="term" value="C:membrane"/>
    <property type="evidence" value="ECO:0007669"/>
    <property type="project" value="InterPro"/>
</dbReference>
<feature type="domain" description="YDG" evidence="2">
    <location>
        <begin position="1731"/>
        <end position="1807"/>
    </location>
</feature>
<dbReference type="GO" id="GO:0005509">
    <property type="term" value="F:calcium ion binding"/>
    <property type="evidence" value="ECO:0007669"/>
    <property type="project" value="InterPro"/>
</dbReference>
<protein>
    <recommendedName>
        <fullName evidence="2">YDG domain-containing protein</fullName>
    </recommendedName>
</protein>
<dbReference type="Pfam" id="PF18657">
    <property type="entry name" value="YDG"/>
    <property type="match status" value="6"/>
</dbReference>
<proteinExistence type="predicted"/>
<dbReference type="InterPro" id="IPR008964">
    <property type="entry name" value="Invasin/intimin_cell_adhesion"/>
</dbReference>
<accession>A0A2S1SHY1</accession>
<evidence type="ECO:0000313" key="3">
    <source>
        <dbReference type="EMBL" id="AWI25957.1"/>
    </source>
</evidence>
<feature type="domain" description="YDG" evidence="2">
    <location>
        <begin position="2468"/>
        <end position="2542"/>
    </location>
</feature>
<dbReference type="EMBL" id="CP029187">
    <property type="protein sequence ID" value="AWI25957.1"/>
    <property type="molecule type" value="Genomic_DNA"/>
</dbReference>
<dbReference type="OrthoDB" id="1652165at2"/>
<dbReference type="SUPFAM" id="SSF49313">
    <property type="entry name" value="Cadherin-like"/>
    <property type="match status" value="2"/>
</dbReference>
<dbReference type="InterPro" id="IPR013425">
    <property type="entry name" value="Autotrns_rpt"/>
</dbReference>
<dbReference type="InterPro" id="IPR011050">
    <property type="entry name" value="Pectin_lyase_fold/virulence"/>
</dbReference>
<keyword evidence="1" id="KW-0732">Signal</keyword>
<organism evidence="3 4">
    <name type="scientific">Flavobacterium pallidum</name>
    <dbReference type="NCBI Taxonomy" id="2172098"/>
    <lineage>
        <taxon>Bacteria</taxon>
        <taxon>Pseudomonadati</taxon>
        <taxon>Bacteroidota</taxon>
        <taxon>Flavobacteriia</taxon>
        <taxon>Flavobacteriales</taxon>
        <taxon>Flavobacteriaceae</taxon>
        <taxon>Flavobacterium</taxon>
    </lineage>
</organism>
<name>A0A2S1SHY1_9FLAO</name>
<reference evidence="3 4" key="1">
    <citation type="submission" date="2018-05" db="EMBL/GenBank/DDBJ databases">
        <title>Genome sequencing of Flavobacterium sp. HYN0049.</title>
        <authorList>
            <person name="Yi H."/>
            <person name="Baek C."/>
        </authorList>
    </citation>
    <scope>NUCLEOTIDE SEQUENCE [LARGE SCALE GENOMIC DNA]</scope>
    <source>
        <strain evidence="3 4">HYN0049</strain>
    </source>
</reference>
<dbReference type="SUPFAM" id="SSF49373">
    <property type="entry name" value="Invasin/intimin cell-adhesion fragments"/>
    <property type="match status" value="6"/>
</dbReference>
<feature type="domain" description="YDG" evidence="2">
    <location>
        <begin position="693"/>
        <end position="769"/>
    </location>
</feature>
<feature type="domain" description="YDG" evidence="2">
    <location>
        <begin position="1027"/>
        <end position="1106"/>
    </location>
</feature>
<gene>
    <name evidence="3" type="ORF">HYN49_08620</name>
</gene>
<dbReference type="InterPro" id="IPR041248">
    <property type="entry name" value="YDG"/>
</dbReference>
<dbReference type="KEGG" id="fpal:HYN49_08620"/>
<keyword evidence="4" id="KW-1185">Reference proteome</keyword>
<dbReference type="Proteomes" id="UP000244937">
    <property type="component" value="Chromosome"/>
</dbReference>
<feature type="domain" description="YDG" evidence="2">
    <location>
        <begin position="944"/>
        <end position="1020"/>
    </location>
</feature>
<feature type="domain" description="YDG" evidence="2">
    <location>
        <begin position="861"/>
        <end position="937"/>
    </location>
</feature>
<dbReference type="InterPro" id="IPR015919">
    <property type="entry name" value="Cadherin-like_sf"/>
</dbReference>
<evidence type="ECO:0000256" key="1">
    <source>
        <dbReference type="ARBA" id="ARBA00022729"/>
    </source>
</evidence>
<dbReference type="RefSeq" id="WP_108903737.1">
    <property type="nucleotide sequence ID" value="NZ_CP029187.1"/>
</dbReference>